<evidence type="ECO:0000256" key="3">
    <source>
        <dbReference type="ARBA" id="ARBA00022989"/>
    </source>
</evidence>
<dbReference type="RefSeq" id="WP_009539591.1">
    <property type="nucleotide sequence ID" value="NZ_ANHY01000005.1"/>
</dbReference>
<comment type="subcellular location">
    <subcellularLocation>
        <location evidence="1">Membrane</location>
        <topology evidence="1">Multi-pass membrane protein</topology>
    </subcellularLocation>
</comment>
<dbReference type="STRING" id="1238182.C882_3472"/>
<feature type="transmembrane region" description="Helical" evidence="5">
    <location>
        <begin position="257"/>
        <end position="277"/>
    </location>
</feature>
<dbReference type="GO" id="GO:0005262">
    <property type="term" value="F:calcium channel activity"/>
    <property type="evidence" value="ECO:0007669"/>
    <property type="project" value="TreeGrafter"/>
</dbReference>
<gene>
    <name evidence="7" type="ORF">C882_3472</name>
</gene>
<dbReference type="InterPro" id="IPR004837">
    <property type="entry name" value="NaCa_Exmemb"/>
</dbReference>
<dbReference type="GO" id="GO:0006874">
    <property type="term" value="P:intracellular calcium ion homeostasis"/>
    <property type="evidence" value="ECO:0007669"/>
    <property type="project" value="TreeGrafter"/>
</dbReference>
<feature type="transmembrane region" description="Helical" evidence="5">
    <location>
        <begin position="195"/>
        <end position="214"/>
    </location>
</feature>
<dbReference type="Proteomes" id="UP000009881">
    <property type="component" value="Unassembled WGS sequence"/>
</dbReference>
<dbReference type="Gene3D" id="1.20.1420.30">
    <property type="entry name" value="NCX, central ion-binding region"/>
    <property type="match status" value="2"/>
</dbReference>
<feature type="domain" description="Sodium/calcium exchanger membrane region" evidence="6">
    <location>
        <begin position="12"/>
        <end position="129"/>
    </location>
</feature>
<feature type="transmembrane region" description="Helical" evidence="5">
    <location>
        <begin position="297"/>
        <end position="314"/>
    </location>
</feature>
<reference evidence="7 8" key="1">
    <citation type="journal article" date="2013" name="Genome Announc.">
        <title>Draft Genome Sequence of an Alphaproteobacterium, Caenispirillum salinarum AK4(T), Isolated from a Solar Saltern.</title>
        <authorList>
            <person name="Khatri I."/>
            <person name="Singh A."/>
            <person name="Korpole S."/>
            <person name="Pinnaka A.K."/>
            <person name="Subramanian S."/>
        </authorList>
    </citation>
    <scope>NUCLEOTIDE SEQUENCE [LARGE SCALE GENOMIC DNA]</scope>
    <source>
        <strain evidence="7 8">AK4</strain>
    </source>
</reference>
<evidence type="ECO:0000256" key="1">
    <source>
        <dbReference type="ARBA" id="ARBA00004141"/>
    </source>
</evidence>
<feature type="transmembrane region" description="Helical" evidence="5">
    <location>
        <begin position="326"/>
        <end position="343"/>
    </location>
</feature>
<dbReference type="EMBL" id="ANHY01000005">
    <property type="protein sequence ID" value="EKV31722.1"/>
    <property type="molecule type" value="Genomic_DNA"/>
</dbReference>
<dbReference type="Pfam" id="PF01699">
    <property type="entry name" value="Na_Ca_ex"/>
    <property type="match status" value="2"/>
</dbReference>
<dbReference type="InterPro" id="IPR044880">
    <property type="entry name" value="NCX_ion-bd_dom_sf"/>
</dbReference>
<keyword evidence="4 5" id="KW-0472">Membrane</keyword>
<evidence type="ECO:0000256" key="5">
    <source>
        <dbReference type="SAM" id="Phobius"/>
    </source>
</evidence>
<dbReference type="GO" id="GO:0005886">
    <property type="term" value="C:plasma membrane"/>
    <property type="evidence" value="ECO:0007669"/>
    <property type="project" value="TreeGrafter"/>
</dbReference>
<dbReference type="PANTHER" id="PTHR10846:SF8">
    <property type="entry name" value="INNER MEMBRANE PROTEIN YRBG"/>
    <property type="match status" value="1"/>
</dbReference>
<evidence type="ECO:0000313" key="8">
    <source>
        <dbReference type="Proteomes" id="UP000009881"/>
    </source>
</evidence>
<keyword evidence="3 5" id="KW-1133">Transmembrane helix</keyword>
<dbReference type="AlphaFoldDB" id="K9H2D2"/>
<evidence type="ECO:0000256" key="2">
    <source>
        <dbReference type="ARBA" id="ARBA00022692"/>
    </source>
</evidence>
<feature type="transmembrane region" description="Helical" evidence="5">
    <location>
        <begin position="6"/>
        <end position="27"/>
    </location>
</feature>
<dbReference type="OrthoDB" id="153124at2"/>
<keyword evidence="8" id="KW-1185">Reference proteome</keyword>
<feature type="domain" description="Sodium/calcium exchanger membrane region" evidence="6">
    <location>
        <begin position="196"/>
        <end position="337"/>
    </location>
</feature>
<dbReference type="InterPro" id="IPR004481">
    <property type="entry name" value="K/Na/Ca-exchanger"/>
</dbReference>
<feature type="transmembrane region" description="Helical" evidence="5">
    <location>
        <begin position="226"/>
        <end position="245"/>
    </location>
</feature>
<accession>K9H2D2</accession>
<dbReference type="GO" id="GO:0008273">
    <property type="term" value="F:calcium, potassium:sodium antiporter activity"/>
    <property type="evidence" value="ECO:0007669"/>
    <property type="project" value="TreeGrafter"/>
</dbReference>
<feature type="transmembrane region" description="Helical" evidence="5">
    <location>
        <begin position="112"/>
        <end position="131"/>
    </location>
</feature>
<feature type="transmembrane region" description="Helical" evidence="5">
    <location>
        <begin position="48"/>
        <end position="72"/>
    </location>
</feature>
<dbReference type="PATRIC" id="fig|1238182.3.peg.1142"/>
<dbReference type="PANTHER" id="PTHR10846">
    <property type="entry name" value="SODIUM/POTASSIUM/CALCIUM EXCHANGER"/>
    <property type="match status" value="1"/>
</dbReference>
<evidence type="ECO:0000313" key="7">
    <source>
        <dbReference type="EMBL" id="EKV31722.1"/>
    </source>
</evidence>
<feature type="transmembrane region" description="Helical" evidence="5">
    <location>
        <begin position="78"/>
        <end position="100"/>
    </location>
</feature>
<organism evidence="7 8">
    <name type="scientific">Caenispirillum salinarum AK4</name>
    <dbReference type="NCBI Taxonomy" id="1238182"/>
    <lineage>
        <taxon>Bacteria</taxon>
        <taxon>Pseudomonadati</taxon>
        <taxon>Pseudomonadota</taxon>
        <taxon>Alphaproteobacteria</taxon>
        <taxon>Rhodospirillales</taxon>
        <taxon>Novispirillaceae</taxon>
        <taxon>Caenispirillum</taxon>
    </lineage>
</organism>
<evidence type="ECO:0000259" key="6">
    <source>
        <dbReference type="Pfam" id="PF01699"/>
    </source>
</evidence>
<keyword evidence="2 5" id="KW-0812">Transmembrane</keyword>
<dbReference type="eggNOG" id="COG0530">
    <property type="taxonomic scope" value="Bacteria"/>
</dbReference>
<proteinExistence type="predicted"/>
<comment type="caution">
    <text evidence="7">The sequence shown here is derived from an EMBL/GenBank/DDBJ whole genome shotgun (WGS) entry which is preliminary data.</text>
</comment>
<evidence type="ECO:0000256" key="4">
    <source>
        <dbReference type="ARBA" id="ARBA00023136"/>
    </source>
</evidence>
<feature type="transmembrane region" description="Helical" evidence="5">
    <location>
        <begin position="137"/>
        <end position="156"/>
    </location>
</feature>
<protein>
    <submittedName>
        <fullName evidence="7">Sodium/calcium antiporter</fullName>
    </submittedName>
</protein>
<sequence>MILDLSGLALVWVWAMFAGCAVVILVAGSRLALTADELADRTGLGEAITGAVFLGASTSLPGIITSVTTAGFGMSELAASNALGGIAAQTVFLAVGDFFFRRANLEHAAASLSNLTQGTLLLSLLALPLAAASAPEFTLFGVHPATPVMFGVWIYVMKVIRGMQDEPMWRPAKTSDTVAEEDQPEEDSGRSMRWLWIKFGLLAVTSGTAGYFLAESGVSISQRTGLGETAVGALMTGVATSFPELVTTITAIRNKALTLAVAGIIGGNAFDVLFLGMADVAYLDGSLYHAMGDRTQFVTALTIMMTGALLFGMLRREKQGPMGIGFESMAILALYIAGLPVILS</sequence>
<name>K9H2D2_9PROT</name>